<proteinExistence type="predicted"/>
<organism evidence="3 4">
    <name type="scientific">Rhizobium mesosinicum</name>
    <dbReference type="NCBI Taxonomy" id="335017"/>
    <lineage>
        <taxon>Bacteria</taxon>
        <taxon>Pseudomonadati</taxon>
        <taxon>Pseudomonadota</taxon>
        <taxon>Alphaproteobacteria</taxon>
        <taxon>Hyphomicrobiales</taxon>
        <taxon>Rhizobiaceae</taxon>
        <taxon>Rhizobium/Agrobacterium group</taxon>
        <taxon>Rhizobium</taxon>
    </lineage>
</organism>
<evidence type="ECO:0000259" key="2">
    <source>
        <dbReference type="Pfam" id="PF21006"/>
    </source>
</evidence>
<gene>
    <name evidence="3" type="ORF">JNB85_23170</name>
</gene>
<keyword evidence="4" id="KW-1185">Reference proteome</keyword>
<sequence>MSACELPSELAQSPGLPKSPQGVPVFPEPWAAEAFAMTVHLHEKGLFAWSEWAASLSKELHRPGRAEDGSDYFDCWVAALSNLLVSSGVADVDAILDLQKSWQRAAEATPHGKPIELANDPLRYSIGRKSESIFGKPDA</sequence>
<reference evidence="3 4" key="1">
    <citation type="journal article" date="2021" name="MBio">
        <title>Poor Competitiveness of Bradyrhizobium in Pigeon Pea Root Colonization in Indian Soils.</title>
        <authorList>
            <person name="Chalasani D."/>
            <person name="Basu A."/>
            <person name="Pullabhotla S.V.S.R.N."/>
            <person name="Jorrin B."/>
            <person name="Neal A.L."/>
            <person name="Poole P.S."/>
            <person name="Podile A.R."/>
            <person name="Tkacz A."/>
        </authorList>
    </citation>
    <scope>NUCLEOTIDE SEQUENCE [LARGE SCALE GENOMIC DNA]</scope>
    <source>
        <strain evidence="3 4">HU56</strain>
    </source>
</reference>
<dbReference type="Gene3D" id="1.10.472.20">
    <property type="entry name" value="Nitrile hydratase, beta subunit"/>
    <property type="match status" value="1"/>
</dbReference>
<protein>
    <submittedName>
        <fullName evidence="3">Nitrile hydratase accessory protein</fullName>
    </submittedName>
</protein>
<name>A0ABS7GZI3_9HYPH</name>
<dbReference type="SUPFAM" id="SSF50090">
    <property type="entry name" value="Electron transport accessory proteins"/>
    <property type="match status" value="1"/>
</dbReference>
<dbReference type="Proteomes" id="UP000717752">
    <property type="component" value="Unassembled WGS sequence"/>
</dbReference>
<dbReference type="InterPro" id="IPR049054">
    <property type="entry name" value="CN_hydtase_beta-like_N"/>
</dbReference>
<feature type="domain" description="Nitrile hydratase beta subunit-like N-terminal" evidence="2">
    <location>
        <begin position="23"/>
        <end position="103"/>
    </location>
</feature>
<dbReference type="EMBL" id="JAEUAK010000010">
    <property type="protein sequence ID" value="MBW9055311.1"/>
    <property type="molecule type" value="Genomic_DNA"/>
</dbReference>
<dbReference type="InterPro" id="IPR008990">
    <property type="entry name" value="Elect_transpt_acc-like_dom_sf"/>
</dbReference>
<evidence type="ECO:0000313" key="3">
    <source>
        <dbReference type="EMBL" id="MBW9055311.1"/>
    </source>
</evidence>
<dbReference type="InterPro" id="IPR023808">
    <property type="entry name" value="Nitrile_Hydratase_acc_put"/>
</dbReference>
<dbReference type="InterPro" id="IPR042262">
    <property type="entry name" value="CN_hydtase_beta_C"/>
</dbReference>
<comment type="caution">
    <text evidence="3">The sequence shown here is derived from an EMBL/GenBank/DDBJ whole genome shotgun (WGS) entry which is preliminary data.</text>
</comment>
<evidence type="ECO:0000256" key="1">
    <source>
        <dbReference type="SAM" id="MobiDB-lite"/>
    </source>
</evidence>
<dbReference type="NCBIfam" id="TIGR03889">
    <property type="entry name" value="nitrile_acc"/>
    <property type="match status" value="1"/>
</dbReference>
<evidence type="ECO:0000313" key="4">
    <source>
        <dbReference type="Proteomes" id="UP000717752"/>
    </source>
</evidence>
<dbReference type="RefSeq" id="WP_220336633.1">
    <property type="nucleotide sequence ID" value="NZ_JAEUAK010000010.1"/>
</dbReference>
<feature type="region of interest" description="Disordered" evidence="1">
    <location>
        <begin position="1"/>
        <end position="21"/>
    </location>
</feature>
<accession>A0ABS7GZI3</accession>
<dbReference type="Pfam" id="PF21006">
    <property type="entry name" value="NHase_beta_N"/>
    <property type="match status" value="1"/>
</dbReference>